<evidence type="ECO:0000256" key="12">
    <source>
        <dbReference type="ARBA" id="ARBA00023180"/>
    </source>
</evidence>
<dbReference type="PANTHER" id="PTHR14340">
    <property type="entry name" value="MICROFIBRIL-ASSOCIATED GLYCOPROTEIN 3"/>
    <property type="match status" value="1"/>
</dbReference>
<evidence type="ECO:0000313" key="20">
    <source>
        <dbReference type="RefSeq" id="XP_023598595.1"/>
    </source>
</evidence>
<evidence type="ECO:0000256" key="1">
    <source>
        <dbReference type="ARBA" id="ARBA00004123"/>
    </source>
</evidence>
<evidence type="ECO:0000256" key="6">
    <source>
        <dbReference type="ARBA" id="ARBA00022553"/>
    </source>
</evidence>
<feature type="region of interest" description="Disordered" evidence="16">
    <location>
        <begin position="310"/>
        <end position="437"/>
    </location>
</feature>
<evidence type="ECO:0000256" key="15">
    <source>
        <dbReference type="ARBA" id="ARBA00067552"/>
    </source>
</evidence>
<organism evidence="19 20">
    <name type="scientific">Trichechus manatus latirostris</name>
    <name type="common">Florida manatee</name>
    <dbReference type="NCBI Taxonomy" id="127582"/>
    <lineage>
        <taxon>Eukaryota</taxon>
        <taxon>Metazoa</taxon>
        <taxon>Chordata</taxon>
        <taxon>Craniata</taxon>
        <taxon>Vertebrata</taxon>
        <taxon>Euteleostomi</taxon>
        <taxon>Mammalia</taxon>
        <taxon>Eutheria</taxon>
        <taxon>Afrotheria</taxon>
        <taxon>Sirenia</taxon>
        <taxon>Trichechidae</taxon>
        <taxon>Trichechus</taxon>
    </lineage>
</organism>
<gene>
    <name evidence="20" type="primary">MFAP3L</name>
</gene>
<name>A0A2Y9RUL5_TRIMA</name>
<keyword evidence="6" id="KW-0597">Phosphoprotein</keyword>
<dbReference type="GO" id="GO:0005886">
    <property type="term" value="C:plasma membrane"/>
    <property type="evidence" value="ECO:0007669"/>
    <property type="project" value="UniProtKB-SubCell"/>
</dbReference>
<keyword evidence="12" id="KW-0325">Glycoprotein</keyword>
<evidence type="ECO:0000256" key="3">
    <source>
        <dbReference type="ARBA" id="ARBA00004496"/>
    </source>
</evidence>
<feature type="domain" description="Ig-like" evidence="18">
    <location>
        <begin position="85"/>
        <end position="178"/>
    </location>
</feature>
<dbReference type="InterPro" id="IPR003598">
    <property type="entry name" value="Ig_sub2"/>
</dbReference>
<evidence type="ECO:0000256" key="4">
    <source>
        <dbReference type="ARBA" id="ARBA00022475"/>
    </source>
</evidence>
<proteinExistence type="predicted"/>
<evidence type="ECO:0000256" key="8">
    <source>
        <dbReference type="ARBA" id="ARBA00022729"/>
    </source>
</evidence>
<evidence type="ECO:0000256" key="14">
    <source>
        <dbReference type="ARBA" id="ARBA00023319"/>
    </source>
</evidence>
<keyword evidence="8" id="KW-0732">Signal</keyword>
<evidence type="ECO:0000313" key="19">
    <source>
        <dbReference type="Proteomes" id="UP000248480"/>
    </source>
</evidence>
<dbReference type="FunFam" id="2.60.40.10:FF:001040">
    <property type="entry name" value="Microfibrillar-associated protein 3-like protein"/>
    <property type="match status" value="1"/>
</dbReference>
<dbReference type="GO" id="GO:0005737">
    <property type="term" value="C:cytoplasm"/>
    <property type="evidence" value="ECO:0007669"/>
    <property type="project" value="UniProtKB-SubCell"/>
</dbReference>
<evidence type="ECO:0000256" key="11">
    <source>
        <dbReference type="ARBA" id="ARBA00023157"/>
    </source>
</evidence>
<dbReference type="InterPro" id="IPR007110">
    <property type="entry name" value="Ig-like_dom"/>
</dbReference>
<dbReference type="AlphaFoldDB" id="A0A2Y9RUL5"/>
<evidence type="ECO:0000256" key="16">
    <source>
        <dbReference type="SAM" id="MobiDB-lite"/>
    </source>
</evidence>
<comment type="subcellular location">
    <subcellularLocation>
        <location evidence="2">Cell membrane</location>
        <topology evidence="2">Single-pass type I membrane protein</topology>
    </subcellularLocation>
    <subcellularLocation>
        <location evidence="3">Cytoplasm</location>
    </subcellularLocation>
    <subcellularLocation>
        <location evidence="1">Nucleus</location>
    </subcellularLocation>
</comment>
<dbReference type="InterPro" id="IPR013783">
    <property type="entry name" value="Ig-like_fold"/>
</dbReference>
<keyword evidence="14" id="KW-0393">Immunoglobulin domain</keyword>
<dbReference type="RefSeq" id="XP_023598595.1">
    <property type="nucleotide sequence ID" value="XM_023742827.1"/>
</dbReference>
<keyword evidence="9 17" id="KW-1133">Transmembrane helix</keyword>
<dbReference type="STRING" id="127582.A0A2Y9RUL5"/>
<dbReference type="SMART" id="SM00408">
    <property type="entry name" value="IGc2"/>
    <property type="match status" value="1"/>
</dbReference>
<sequence length="446" mass="49666">MVLQLLLNRSSGFTHETESKLVCGESFLTLDLEEKAKKMDQLKSHLTVCFLPSVPFLILVWTLATAKSVTNSTLNGTDVVLGSVPIILATMDHIIVKEGNSALINCSVDGVPGPQFKWYNSVGKLLKEEDEKERGGGKWQMHDSGLLNITKVSFSDRGKYTCVASNIYGTVNNTVTLRVIFTSGDMGVYYMIVCLVAFTIVMILNITRLCMMSSHLKKTEKAINEFFRTEGAEKLQKAFEIAKRIPIITSAKTLELAKVTQFKTMEFARYIEELARSVPLPPLIMNCRTIMEEIMEVVGLEEQGQNFVRHTPEGQEAPDRDEVYTIPNSLKRSDSPTADSDASSLHEQPQQIAIKVSVHPQSRKDHVDDQEHVQFEVKDDEETEPSAEHSPETAEPSTDITSTELTSEEPTPVEASDRVLPPAHPETAEPAVTHDKNTCIIYESHV</sequence>
<feature type="compositionally biased region" description="Low complexity" evidence="16">
    <location>
        <begin position="401"/>
        <end position="414"/>
    </location>
</feature>
<dbReference type="InParanoid" id="A0A2Y9RUL5"/>
<dbReference type="Gene3D" id="2.60.40.10">
    <property type="entry name" value="Immunoglobulins"/>
    <property type="match status" value="1"/>
</dbReference>
<dbReference type="CTD" id="9848"/>
<dbReference type="Pfam" id="PF07679">
    <property type="entry name" value="I-set"/>
    <property type="match status" value="1"/>
</dbReference>
<keyword evidence="11" id="KW-1015">Disulfide bond</keyword>
<dbReference type="FunCoup" id="A0A2Y9RUL5">
    <property type="interactions" value="1350"/>
</dbReference>
<dbReference type="GO" id="GO:0005634">
    <property type="term" value="C:nucleus"/>
    <property type="evidence" value="ECO:0007669"/>
    <property type="project" value="UniProtKB-SubCell"/>
</dbReference>
<keyword evidence="5" id="KW-0963">Cytoplasm</keyword>
<accession>A0A2Y9RUL5</accession>
<evidence type="ECO:0000256" key="2">
    <source>
        <dbReference type="ARBA" id="ARBA00004251"/>
    </source>
</evidence>
<keyword evidence="19" id="KW-1185">Reference proteome</keyword>
<dbReference type="InterPro" id="IPR003599">
    <property type="entry name" value="Ig_sub"/>
</dbReference>
<protein>
    <recommendedName>
        <fullName evidence="15">Microfibrillar-associated protein 3-like</fullName>
    </recommendedName>
</protein>
<evidence type="ECO:0000259" key="18">
    <source>
        <dbReference type="PROSITE" id="PS50835"/>
    </source>
</evidence>
<keyword evidence="4" id="KW-1003">Cell membrane</keyword>
<feature type="compositionally biased region" description="Basic and acidic residues" evidence="16">
    <location>
        <begin position="310"/>
        <end position="323"/>
    </location>
</feature>
<dbReference type="Proteomes" id="UP000248480">
    <property type="component" value="Unplaced"/>
</dbReference>
<reference evidence="20" key="1">
    <citation type="submission" date="2025-08" db="UniProtKB">
        <authorList>
            <consortium name="RefSeq"/>
        </authorList>
    </citation>
    <scope>IDENTIFICATION</scope>
</reference>
<feature type="transmembrane region" description="Helical" evidence="17">
    <location>
        <begin position="45"/>
        <end position="64"/>
    </location>
</feature>
<dbReference type="InterPro" id="IPR013098">
    <property type="entry name" value="Ig_I-set"/>
</dbReference>
<keyword evidence="10 17" id="KW-0472">Membrane</keyword>
<evidence type="ECO:0000256" key="5">
    <source>
        <dbReference type="ARBA" id="ARBA00022490"/>
    </source>
</evidence>
<dbReference type="PANTHER" id="PTHR14340:SF2">
    <property type="entry name" value="MICROFIBRILLAR-ASSOCIATED PROTEIN 3-LIKE"/>
    <property type="match status" value="1"/>
</dbReference>
<dbReference type="PROSITE" id="PS50835">
    <property type="entry name" value="IG_LIKE"/>
    <property type="match status" value="1"/>
</dbReference>
<dbReference type="SUPFAM" id="SSF48726">
    <property type="entry name" value="Immunoglobulin"/>
    <property type="match status" value="1"/>
</dbReference>
<keyword evidence="13" id="KW-0539">Nucleus</keyword>
<evidence type="ECO:0000256" key="17">
    <source>
        <dbReference type="SAM" id="Phobius"/>
    </source>
</evidence>
<dbReference type="InterPro" id="IPR036179">
    <property type="entry name" value="Ig-like_dom_sf"/>
</dbReference>
<evidence type="ECO:0000256" key="13">
    <source>
        <dbReference type="ARBA" id="ARBA00023242"/>
    </source>
</evidence>
<feature type="transmembrane region" description="Helical" evidence="17">
    <location>
        <begin position="188"/>
        <end position="211"/>
    </location>
</feature>
<feature type="compositionally biased region" description="Basic and acidic residues" evidence="16">
    <location>
        <begin position="362"/>
        <end position="377"/>
    </location>
</feature>
<dbReference type="SMART" id="SM00409">
    <property type="entry name" value="IG"/>
    <property type="match status" value="1"/>
</dbReference>
<evidence type="ECO:0000256" key="7">
    <source>
        <dbReference type="ARBA" id="ARBA00022692"/>
    </source>
</evidence>
<evidence type="ECO:0000256" key="10">
    <source>
        <dbReference type="ARBA" id="ARBA00023136"/>
    </source>
</evidence>
<evidence type="ECO:0000256" key="9">
    <source>
        <dbReference type="ARBA" id="ARBA00022989"/>
    </source>
</evidence>
<dbReference type="GeneID" id="101356512"/>
<keyword evidence="7 17" id="KW-0812">Transmembrane</keyword>